<keyword evidence="1" id="KW-0812">Transmembrane</keyword>
<protein>
    <submittedName>
        <fullName evidence="2">Uncharacterized protein</fullName>
    </submittedName>
</protein>
<keyword evidence="1" id="KW-0472">Membrane</keyword>
<proteinExistence type="predicted"/>
<accession>A0AAD6VK33</accession>
<organism evidence="2 3">
    <name type="scientific">Mycena pura</name>
    <dbReference type="NCBI Taxonomy" id="153505"/>
    <lineage>
        <taxon>Eukaryota</taxon>
        <taxon>Fungi</taxon>
        <taxon>Dikarya</taxon>
        <taxon>Basidiomycota</taxon>
        <taxon>Agaricomycotina</taxon>
        <taxon>Agaricomycetes</taxon>
        <taxon>Agaricomycetidae</taxon>
        <taxon>Agaricales</taxon>
        <taxon>Marasmiineae</taxon>
        <taxon>Mycenaceae</taxon>
        <taxon>Mycena</taxon>
    </lineage>
</organism>
<dbReference type="Proteomes" id="UP001219525">
    <property type="component" value="Unassembled WGS sequence"/>
</dbReference>
<keyword evidence="3" id="KW-1185">Reference proteome</keyword>
<evidence type="ECO:0000313" key="2">
    <source>
        <dbReference type="EMBL" id="KAJ7214427.1"/>
    </source>
</evidence>
<comment type="caution">
    <text evidence="2">The sequence shown here is derived from an EMBL/GenBank/DDBJ whole genome shotgun (WGS) entry which is preliminary data.</text>
</comment>
<reference evidence="2" key="1">
    <citation type="submission" date="2023-03" db="EMBL/GenBank/DDBJ databases">
        <title>Massive genome expansion in bonnet fungi (Mycena s.s.) driven by repeated elements and novel gene families across ecological guilds.</title>
        <authorList>
            <consortium name="Lawrence Berkeley National Laboratory"/>
            <person name="Harder C.B."/>
            <person name="Miyauchi S."/>
            <person name="Viragh M."/>
            <person name="Kuo A."/>
            <person name="Thoen E."/>
            <person name="Andreopoulos B."/>
            <person name="Lu D."/>
            <person name="Skrede I."/>
            <person name="Drula E."/>
            <person name="Henrissat B."/>
            <person name="Morin E."/>
            <person name="Kohler A."/>
            <person name="Barry K."/>
            <person name="LaButti K."/>
            <person name="Morin E."/>
            <person name="Salamov A."/>
            <person name="Lipzen A."/>
            <person name="Mereny Z."/>
            <person name="Hegedus B."/>
            <person name="Baldrian P."/>
            <person name="Stursova M."/>
            <person name="Weitz H."/>
            <person name="Taylor A."/>
            <person name="Grigoriev I.V."/>
            <person name="Nagy L.G."/>
            <person name="Martin F."/>
            <person name="Kauserud H."/>
        </authorList>
    </citation>
    <scope>NUCLEOTIDE SEQUENCE</scope>
    <source>
        <strain evidence="2">9144</strain>
    </source>
</reference>
<feature type="transmembrane region" description="Helical" evidence="1">
    <location>
        <begin position="12"/>
        <end position="36"/>
    </location>
</feature>
<sequence length="148" mass="16410">MATTFKADNTLGAFQIGILVSYMLFGITTSQAYVYYTRFPEDSTRLNLKALVAFVWPLCIQCSPFNYPGPLAASPAVHSAQPGSGRERWSTCNAIVQAYASQRLHDLLVHRPHPNGTAIGHGNIPQPLQRPYLPPMTIVRRYILHSSP</sequence>
<evidence type="ECO:0000313" key="3">
    <source>
        <dbReference type="Proteomes" id="UP001219525"/>
    </source>
</evidence>
<name>A0AAD6VK33_9AGAR</name>
<keyword evidence="1" id="KW-1133">Transmembrane helix</keyword>
<evidence type="ECO:0000256" key="1">
    <source>
        <dbReference type="SAM" id="Phobius"/>
    </source>
</evidence>
<gene>
    <name evidence="2" type="ORF">GGX14DRAFT_610871</name>
</gene>
<dbReference type="AlphaFoldDB" id="A0AAD6VK33"/>
<dbReference type="EMBL" id="JARJCW010000019">
    <property type="protein sequence ID" value="KAJ7214427.1"/>
    <property type="molecule type" value="Genomic_DNA"/>
</dbReference>